<dbReference type="EMBL" id="ML992691">
    <property type="protein sequence ID" value="KAF2208813.1"/>
    <property type="molecule type" value="Genomic_DNA"/>
</dbReference>
<organism evidence="1 2">
    <name type="scientific">Cercospora zeae-maydis SCOH1-5</name>
    <dbReference type="NCBI Taxonomy" id="717836"/>
    <lineage>
        <taxon>Eukaryota</taxon>
        <taxon>Fungi</taxon>
        <taxon>Dikarya</taxon>
        <taxon>Ascomycota</taxon>
        <taxon>Pezizomycotina</taxon>
        <taxon>Dothideomycetes</taxon>
        <taxon>Dothideomycetidae</taxon>
        <taxon>Mycosphaerellales</taxon>
        <taxon>Mycosphaerellaceae</taxon>
        <taxon>Cercospora</taxon>
    </lineage>
</organism>
<keyword evidence="2" id="KW-1185">Reference proteome</keyword>
<proteinExistence type="predicted"/>
<dbReference type="Proteomes" id="UP000799539">
    <property type="component" value="Unassembled WGS sequence"/>
</dbReference>
<gene>
    <name evidence="1" type="ORF">CERZMDRAFT_87406</name>
</gene>
<reference evidence="1" key="1">
    <citation type="journal article" date="2020" name="Stud. Mycol.">
        <title>101 Dothideomycetes genomes: a test case for predicting lifestyles and emergence of pathogens.</title>
        <authorList>
            <person name="Haridas S."/>
            <person name="Albert R."/>
            <person name="Binder M."/>
            <person name="Bloem J."/>
            <person name="Labutti K."/>
            <person name="Salamov A."/>
            <person name="Andreopoulos B."/>
            <person name="Baker S."/>
            <person name="Barry K."/>
            <person name="Bills G."/>
            <person name="Bluhm B."/>
            <person name="Cannon C."/>
            <person name="Castanera R."/>
            <person name="Culley D."/>
            <person name="Daum C."/>
            <person name="Ezra D."/>
            <person name="Gonzalez J."/>
            <person name="Henrissat B."/>
            <person name="Kuo A."/>
            <person name="Liang C."/>
            <person name="Lipzen A."/>
            <person name="Lutzoni F."/>
            <person name="Magnuson J."/>
            <person name="Mondo S."/>
            <person name="Nolan M."/>
            <person name="Ohm R."/>
            <person name="Pangilinan J."/>
            <person name="Park H.-J."/>
            <person name="Ramirez L."/>
            <person name="Alfaro M."/>
            <person name="Sun H."/>
            <person name="Tritt A."/>
            <person name="Yoshinaga Y."/>
            <person name="Zwiers L.-H."/>
            <person name="Turgeon B."/>
            <person name="Goodwin S."/>
            <person name="Spatafora J."/>
            <person name="Crous P."/>
            <person name="Grigoriev I."/>
        </authorList>
    </citation>
    <scope>NUCLEOTIDE SEQUENCE</scope>
    <source>
        <strain evidence="1">SCOH1-5</strain>
    </source>
</reference>
<evidence type="ECO:0000313" key="1">
    <source>
        <dbReference type="EMBL" id="KAF2208813.1"/>
    </source>
</evidence>
<accession>A0A6A6F5W5</accession>
<sequence length="395" mass="43724">MYMYLNVLGACFPARQICCVRVTFEPTAPYRESRDRNANCGVGATLSTHAVPMQSQHFSEHRCLGQGRRRYNDSRLTQSRVVEQAEAGSGCWSKWRATEASNQGREQLDAATARTKESCHGPSSKLQFLCAAMYCRIVDTARAHAIQLGIAGGLPACMTSSPNGPGAGGPLRKFQIVPTNPRERWRLAVLERLSARRARPTPSIPSSSPWCSCTERTPPLASLPVRRFARRTVAHERNLDGQHSPEHSTRTLLVYHRTHGLCRTSNHSTRDPYRTHRWRWPSARRGTARTDGRAGPAEHNTGRTGRHIHVCESRPICGLHVAPSTSCCAGTLIGGSALPTSRGAVACIVHDRPGKLRVSRRLAPTACKQKVIRIISASKNLVPNPFTLRGRKRWR</sequence>
<evidence type="ECO:0000313" key="2">
    <source>
        <dbReference type="Proteomes" id="UP000799539"/>
    </source>
</evidence>
<protein>
    <submittedName>
        <fullName evidence="1">Uncharacterized protein</fullName>
    </submittedName>
</protein>
<name>A0A6A6F5W5_9PEZI</name>
<dbReference type="AlphaFoldDB" id="A0A6A6F5W5"/>